<reference evidence="9 10" key="1">
    <citation type="submission" date="2019-03" db="EMBL/GenBank/DDBJ databases">
        <title>The genome sequence of a newly discovered highly antifungal drug resistant Aspergillus species, Aspergillus tanneri NIH 1004.</title>
        <authorList>
            <person name="Mounaud S."/>
            <person name="Singh I."/>
            <person name="Joardar V."/>
            <person name="Pakala S."/>
            <person name="Pakala S."/>
            <person name="Venepally P."/>
            <person name="Hoover J."/>
            <person name="Nierman W."/>
            <person name="Chung J."/>
            <person name="Losada L."/>
        </authorList>
    </citation>
    <scope>NUCLEOTIDE SEQUENCE [LARGE SCALE GENOMIC DNA]</scope>
    <source>
        <strain evidence="9 10">NIH1004</strain>
    </source>
</reference>
<sequence>MIPIGAIKSISTSNLKDDWFSLVVGAQEPDPLVNCIFKTEFFTHLSNALHGQLNLKIGDHIEYNKKPGKLATVKVIKDGSTVDTYKSSTIHTSAGEPPSSVSKPTPRPKQVAARPVTTGKLLRPGGPGGGTSKLASRPVPTRQPLPQSTPQPAAVQPLPAPQAAPAPRVVPQRTPVTGSQPVSQPVAAVAASHARTASSGSMRAPPPPPPSNPPAPKKPTAKVLYDFSSGQSNELSIRAGEIVQIVSKEGNGWWLCMNTATSVQGWTPEAYLEEQVAPAPRPTPPPPPPAAPRASPVPTTNGAATVAAAKAKPAPPAPPAKRPNMAGRKTAPAPPPAPRDSTGKQDDDDEW</sequence>
<evidence type="ECO:0000256" key="5">
    <source>
        <dbReference type="PROSITE-ProRule" id="PRU00192"/>
    </source>
</evidence>
<comment type="caution">
    <text evidence="9">The sequence shown here is derived from an EMBL/GenBank/DDBJ whole genome shotgun (WGS) entry which is preliminary data.</text>
</comment>
<evidence type="ECO:0008006" key="11">
    <source>
        <dbReference type="Google" id="ProtNLM"/>
    </source>
</evidence>
<feature type="compositionally biased region" description="Pro residues" evidence="6">
    <location>
        <begin position="204"/>
        <end position="217"/>
    </location>
</feature>
<organism evidence="9 10">
    <name type="scientific">Aspergillus tanneri</name>
    <dbReference type="NCBI Taxonomy" id="1220188"/>
    <lineage>
        <taxon>Eukaryota</taxon>
        <taxon>Fungi</taxon>
        <taxon>Dikarya</taxon>
        <taxon>Ascomycota</taxon>
        <taxon>Pezizomycotina</taxon>
        <taxon>Eurotiomycetes</taxon>
        <taxon>Eurotiomycetidae</taxon>
        <taxon>Eurotiales</taxon>
        <taxon>Aspergillaceae</taxon>
        <taxon>Aspergillus</taxon>
        <taxon>Aspergillus subgen. Circumdati</taxon>
    </lineage>
</organism>
<dbReference type="EMBL" id="SOSA01000005">
    <property type="protein sequence ID" value="THD00139.1"/>
    <property type="molecule type" value="Genomic_DNA"/>
</dbReference>
<proteinExistence type="predicted"/>
<gene>
    <name evidence="9" type="ORF">EYZ11_000330</name>
</gene>
<dbReference type="SUPFAM" id="SSF50044">
    <property type="entry name" value="SH3-domain"/>
    <property type="match status" value="1"/>
</dbReference>
<dbReference type="InterPro" id="IPR035535">
    <property type="entry name" value="Fungal_myosin-I_SH3"/>
</dbReference>
<evidence type="ECO:0000256" key="1">
    <source>
        <dbReference type="ARBA" id="ARBA00004170"/>
    </source>
</evidence>
<feature type="compositionally biased region" description="Low complexity" evidence="6">
    <location>
        <begin position="292"/>
        <end position="312"/>
    </location>
</feature>
<evidence type="ECO:0000259" key="7">
    <source>
        <dbReference type="PROSITE" id="PS50002"/>
    </source>
</evidence>
<dbReference type="InterPro" id="IPR050384">
    <property type="entry name" value="Endophilin_SH3RF"/>
</dbReference>
<accession>A0A4S3JX89</accession>
<evidence type="ECO:0000313" key="10">
    <source>
        <dbReference type="Proteomes" id="UP000308092"/>
    </source>
</evidence>
<name>A0A4S3JX89_9EURO</name>
<dbReference type="Proteomes" id="UP000308092">
    <property type="component" value="Unassembled WGS sequence"/>
</dbReference>
<feature type="region of interest" description="Disordered" evidence="6">
    <location>
        <begin position="275"/>
        <end position="351"/>
    </location>
</feature>
<dbReference type="SMART" id="SM00326">
    <property type="entry name" value="SH3"/>
    <property type="match status" value="1"/>
</dbReference>
<feature type="domain" description="TH1" evidence="8">
    <location>
        <begin position="1"/>
        <end position="103"/>
    </location>
</feature>
<dbReference type="PROSITE" id="PS50002">
    <property type="entry name" value="SH3"/>
    <property type="match status" value="1"/>
</dbReference>
<dbReference type="GO" id="GO:0016459">
    <property type="term" value="C:myosin complex"/>
    <property type="evidence" value="ECO:0007669"/>
    <property type="project" value="InterPro"/>
</dbReference>
<dbReference type="GO" id="GO:0003774">
    <property type="term" value="F:cytoskeletal motor activity"/>
    <property type="evidence" value="ECO:0007669"/>
    <property type="project" value="InterPro"/>
</dbReference>
<evidence type="ECO:0000259" key="8">
    <source>
        <dbReference type="PROSITE" id="PS51757"/>
    </source>
</evidence>
<evidence type="ECO:0000256" key="3">
    <source>
        <dbReference type="ARBA" id="ARBA00023054"/>
    </source>
</evidence>
<dbReference type="Pfam" id="PF06017">
    <property type="entry name" value="Myosin_TH1"/>
    <property type="match status" value="1"/>
</dbReference>
<dbReference type="AlphaFoldDB" id="A0A4S3JX89"/>
<feature type="compositionally biased region" description="Pro residues" evidence="6">
    <location>
        <begin position="279"/>
        <end position="291"/>
    </location>
</feature>
<dbReference type="InterPro" id="IPR010926">
    <property type="entry name" value="Myosin_TH1"/>
</dbReference>
<keyword evidence="4" id="KW-0472">Membrane</keyword>
<comment type="subcellular location">
    <subcellularLocation>
        <location evidence="1">Membrane</location>
        <topology evidence="1">Peripheral membrane protein</topology>
    </subcellularLocation>
</comment>
<dbReference type="Gene3D" id="2.30.30.40">
    <property type="entry name" value="SH3 Domains"/>
    <property type="match status" value="1"/>
</dbReference>
<feature type="region of interest" description="Disordered" evidence="6">
    <location>
        <begin position="87"/>
        <end position="221"/>
    </location>
</feature>
<dbReference type="VEuPathDB" id="FungiDB:EYZ11_000330"/>
<keyword evidence="2 5" id="KW-0728">SH3 domain</keyword>
<protein>
    <recommendedName>
        <fullName evidence="11">SH3 domain-containing protein</fullName>
    </recommendedName>
</protein>
<dbReference type="PANTHER" id="PTHR14167:SF81">
    <property type="entry name" value="ENDOPHILIN-A"/>
    <property type="match status" value="1"/>
</dbReference>
<dbReference type="FunFam" id="2.30.30.40:FF:000254">
    <property type="entry name" value="Myosin I MyoA/Myo5"/>
    <property type="match status" value="1"/>
</dbReference>
<evidence type="ECO:0000256" key="2">
    <source>
        <dbReference type="ARBA" id="ARBA00022443"/>
    </source>
</evidence>
<dbReference type="InterPro" id="IPR036028">
    <property type="entry name" value="SH3-like_dom_sf"/>
</dbReference>
<evidence type="ECO:0000313" key="9">
    <source>
        <dbReference type="EMBL" id="THD00139.1"/>
    </source>
</evidence>
<dbReference type="PROSITE" id="PS51757">
    <property type="entry name" value="TH1"/>
    <property type="match status" value="1"/>
</dbReference>
<evidence type="ECO:0000256" key="6">
    <source>
        <dbReference type="SAM" id="MobiDB-lite"/>
    </source>
</evidence>
<feature type="compositionally biased region" description="Low complexity" evidence="6">
    <location>
        <begin position="165"/>
        <end position="199"/>
    </location>
</feature>
<dbReference type="STRING" id="1220188.A0A4S3JX89"/>
<dbReference type="InterPro" id="IPR001452">
    <property type="entry name" value="SH3_domain"/>
</dbReference>
<evidence type="ECO:0000256" key="4">
    <source>
        <dbReference type="ARBA" id="ARBA00023136"/>
    </source>
</evidence>
<keyword evidence="3" id="KW-0175">Coiled coil</keyword>
<dbReference type="CDD" id="cd11858">
    <property type="entry name" value="SH3_Myosin-I_fungi"/>
    <property type="match status" value="1"/>
</dbReference>
<dbReference type="GO" id="GO:0016192">
    <property type="term" value="P:vesicle-mediated transport"/>
    <property type="evidence" value="ECO:0007669"/>
    <property type="project" value="UniProtKB-ARBA"/>
</dbReference>
<dbReference type="PANTHER" id="PTHR14167">
    <property type="entry name" value="SH3 DOMAIN-CONTAINING"/>
    <property type="match status" value="1"/>
</dbReference>
<feature type="domain" description="SH3" evidence="7">
    <location>
        <begin position="216"/>
        <end position="277"/>
    </location>
</feature>
<dbReference type="Pfam" id="PF00018">
    <property type="entry name" value="SH3_1"/>
    <property type="match status" value="1"/>
</dbReference>
<keyword evidence="10" id="KW-1185">Reference proteome</keyword>